<dbReference type="InterPro" id="IPR023170">
    <property type="entry name" value="HhH_base_excis_C"/>
</dbReference>
<protein>
    <recommendedName>
        <fullName evidence="7">HhH-GPD domain-containing protein</fullName>
    </recommendedName>
</protein>
<reference evidence="8" key="1">
    <citation type="submission" date="2022-03" db="EMBL/GenBank/DDBJ databases">
        <authorList>
            <person name="Martin H S."/>
        </authorList>
    </citation>
    <scope>NUCLEOTIDE SEQUENCE</scope>
</reference>
<evidence type="ECO:0000256" key="2">
    <source>
        <dbReference type="ARBA" id="ARBA00022763"/>
    </source>
</evidence>
<dbReference type="Pfam" id="PF00730">
    <property type="entry name" value="HhH-GPD"/>
    <property type="match status" value="1"/>
</dbReference>
<name>A0ABN8HM89_9NEOP</name>
<evidence type="ECO:0000313" key="8">
    <source>
        <dbReference type="EMBL" id="CAH2037024.1"/>
    </source>
</evidence>
<evidence type="ECO:0000256" key="6">
    <source>
        <dbReference type="ARBA" id="ARBA00023295"/>
    </source>
</evidence>
<dbReference type="SUPFAM" id="SSF48150">
    <property type="entry name" value="DNA-glycosylase"/>
    <property type="match status" value="1"/>
</dbReference>
<evidence type="ECO:0000256" key="1">
    <source>
        <dbReference type="ARBA" id="ARBA00008343"/>
    </source>
</evidence>
<dbReference type="Gene3D" id="1.10.1670.10">
    <property type="entry name" value="Helix-hairpin-Helix base-excision DNA repair enzymes (C-terminal)"/>
    <property type="match status" value="1"/>
</dbReference>
<dbReference type="CDD" id="cd00056">
    <property type="entry name" value="ENDO3c"/>
    <property type="match status" value="1"/>
</dbReference>
<evidence type="ECO:0000313" key="9">
    <source>
        <dbReference type="Proteomes" id="UP000837857"/>
    </source>
</evidence>
<evidence type="ECO:0000256" key="3">
    <source>
        <dbReference type="ARBA" id="ARBA00022801"/>
    </source>
</evidence>
<dbReference type="Proteomes" id="UP000837857">
    <property type="component" value="Chromosome 10"/>
</dbReference>
<keyword evidence="9" id="KW-1185">Reference proteome</keyword>
<dbReference type="PANTHER" id="PTHR43286">
    <property type="entry name" value="ENDONUCLEASE III-LIKE PROTEIN 1"/>
    <property type="match status" value="1"/>
</dbReference>
<keyword evidence="4" id="KW-0234">DNA repair</keyword>
<dbReference type="InterPro" id="IPR011257">
    <property type="entry name" value="DNA_glycosylase"/>
</dbReference>
<keyword evidence="5" id="KW-0456">Lyase</keyword>
<evidence type="ECO:0000256" key="4">
    <source>
        <dbReference type="ARBA" id="ARBA00023204"/>
    </source>
</evidence>
<evidence type="ECO:0000256" key="5">
    <source>
        <dbReference type="ARBA" id="ARBA00023239"/>
    </source>
</evidence>
<evidence type="ECO:0000259" key="7">
    <source>
        <dbReference type="SMART" id="SM00478"/>
    </source>
</evidence>
<dbReference type="InterPro" id="IPR000445">
    <property type="entry name" value="HhH_motif"/>
</dbReference>
<comment type="similarity">
    <text evidence="1">Belongs to the Nth/MutY family.</text>
</comment>
<feature type="non-terminal residue" evidence="8">
    <location>
        <position position="274"/>
    </location>
</feature>
<keyword evidence="3" id="KW-0378">Hydrolase</keyword>
<gene>
    <name evidence="8" type="ORF">IPOD504_LOCUS984</name>
</gene>
<dbReference type="Pfam" id="PF00633">
    <property type="entry name" value="HHH"/>
    <property type="match status" value="1"/>
</dbReference>
<proteinExistence type="inferred from homology"/>
<dbReference type="SMART" id="SM00478">
    <property type="entry name" value="ENDO3c"/>
    <property type="match status" value="1"/>
</dbReference>
<organism evidence="8 9">
    <name type="scientific">Iphiclides podalirius</name>
    <name type="common">scarce swallowtail</name>
    <dbReference type="NCBI Taxonomy" id="110791"/>
    <lineage>
        <taxon>Eukaryota</taxon>
        <taxon>Metazoa</taxon>
        <taxon>Ecdysozoa</taxon>
        <taxon>Arthropoda</taxon>
        <taxon>Hexapoda</taxon>
        <taxon>Insecta</taxon>
        <taxon>Pterygota</taxon>
        <taxon>Neoptera</taxon>
        <taxon>Endopterygota</taxon>
        <taxon>Lepidoptera</taxon>
        <taxon>Glossata</taxon>
        <taxon>Ditrysia</taxon>
        <taxon>Papilionoidea</taxon>
        <taxon>Papilionidae</taxon>
        <taxon>Papilioninae</taxon>
        <taxon>Iphiclides</taxon>
    </lineage>
</organism>
<feature type="domain" description="HhH-GPD" evidence="7">
    <location>
        <begin position="132"/>
        <end position="272"/>
    </location>
</feature>
<accession>A0ABN8HM89</accession>
<dbReference type="PANTHER" id="PTHR43286:SF1">
    <property type="entry name" value="ENDONUCLEASE III-LIKE PROTEIN 1"/>
    <property type="match status" value="1"/>
</dbReference>
<keyword evidence="6" id="KW-0326">Glycosidase</keyword>
<sequence length="274" mass="32018">MPRKIKKLICSQKIENEEGSIKNKPEDSLNYFDDDVKREPYDEHEVKAKLDLLRFKYQKKPTVKIEFESVEIPKEAKSLWEPPQWRLFLENLRTMRFKNHAPVDSIDSKGCRFTTDAPPQVVRYEILIFLMLSSQTKDHVNFSAMEKLKERGLNVENILTISDEELGKLIYPVAFWKRKVKYIKKTTQTLKDQYNSDIPDSVEKLCKLTGVGPKMAHICMKLAWNKVTGIGVDTHVHRISNRIGWVKKATATPEKTRKALESWLPFDLWVRSII</sequence>
<keyword evidence="2" id="KW-0227">DNA damage</keyword>
<dbReference type="InterPro" id="IPR003265">
    <property type="entry name" value="HhH-GPD_domain"/>
</dbReference>
<dbReference type="Gene3D" id="1.10.340.30">
    <property type="entry name" value="Hypothetical protein, domain 2"/>
    <property type="match status" value="1"/>
</dbReference>
<dbReference type="EMBL" id="OW152822">
    <property type="protein sequence ID" value="CAH2037024.1"/>
    <property type="molecule type" value="Genomic_DNA"/>
</dbReference>